<sequence>MAALQHKPVTILSPALQKLADDYITWRLQDTPEFASLSGFHDRDDCLDDMSLKAYHNRCDRCQEFLERTKVVEDELTHHVDFVNFKILQADLLTFIDGFPFTGFLMPLCYLSGVHLDFELLVSWMIFKTTEDYRKLLSRMENLPVQLKQIEELMREGIKKGIVNHSSSLAGVTESLTRFVVESAEESPLWNFFETFPDGMLPDDVADIQTCARTLITGRLSEGFKELRNFTENYKIATRSNPAINSLPNGDALYRQLVRFHTTTNMTPEEIHQVGKSEVARIEKEMAKIICELGYDMTVCDFSSFIRNDRKFYFNNPKDLLLEIQRLIHEVIAPRLPDIFTAVPKTELRVVADPSPDRTLAFYQPAAIDGSRPGLYKVNTQLCNAQPKYDLLTLSLHEGNPGHHLHSAYLLESPNMPLFRKIFEDRNYQQAPSRFPFYTAFMEGWALYAESLGFDMNLFEDPFDRYGHFSNEMYRACRLVVDTGLHCFGWTREEAVTYMTYHTALALENIENEVNRYIALPGQALAYKIGQLKIKQLRQKATSSLGKNFSLKEFHDVVLTNSGPLDLLDDEVNAWIEAYTPV</sequence>
<evidence type="ECO:0000313" key="2">
    <source>
        <dbReference type="Proteomes" id="UP001487740"/>
    </source>
</evidence>
<dbReference type="PANTHER" id="PTHR33361:SF2">
    <property type="entry name" value="DUF885 DOMAIN-CONTAINING PROTEIN"/>
    <property type="match status" value="1"/>
</dbReference>
<dbReference type="AlphaFoldDB" id="A0AAW0TIX2"/>
<protein>
    <recommendedName>
        <fullName evidence="3">DUF885 domain-containing protein</fullName>
    </recommendedName>
</protein>
<evidence type="ECO:0008006" key="3">
    <source>
        <dbReference type="Google" id="ProtNLM"/>
    </source>
</evidence>
<proteinExistence type="predicted"/>
<dbReference type="EMBL" id="JARAKH010000031">
    <property type="protein sequence ID" value="KAK8386371.1"/>
    <property type="molecule type" value="Genomic_DNA"/>
</dbReference>
<dbReference type="EMBL" id="JARAKH010000031">
    <property type="protein sequence ID" value="KAK8386372.1"/>
    <property type="molecule type" value="Genomic_DNA"/>
</dbReference>
<reference evidence="1 2" key="1">
    <citation type="submission" date="2023-03" db="EMBL/GenBank/DDBJ databases">
        <title>High-quality genome of Scylla paramamosain provides insights in environmental adaptation.</title>
        <authorList>
            <person name="Zhang L."/>
        </authorList>
    </citation>
    <scope>NUCLEOTIDE SEQUENCE [LARGE SCALE GENOMIC DNA]</scope>
    <source>
        <strain evidence="1">LZ_2023a</strain>
        <tissue evidence="1">Muscle</tissue>
    </source>
</reference>
<organism evidence="1 2">
    <name type="scientific">Scylla paramamosain</name>
    <name type="common">Mud crab</name>
    <dbReference type="NCBI Taxonomy" id="85552"/>
    <lineage>
        <taxon>Eukaryota</taxon>
        <taxon>Metazoa</taxon>
        <taxon>Ecdysozoa</taxon>
        <taxon>Arthropoda</taxon>
        <taxon>Crustacea</taxon>
        <taxon>Multicrustacea</taxon>
        <taxon>Malacostraca</taxon>
        <taxon>Eumalacostraca</taxon>
        <taxon>Eucarida</taxon>
        <taxon>Decapoda</taxon>
        <taxon>Pleocyemata</taxon>
        <taxon>Brachyura</taxon>
        <taxon>Eubrachyura</taxon>
        <taxon>Portunoidea</taxon>
        <taxon>Portunidae</taxon>
        <taxon>Portuninae</taxon>
        <taxon>Scylla</taxon>
    </lineage>
</organism>
<keyword evidence="2" id="KW-1185">Reference proteome</keyword>
<dbReference type="InterPro" id="IPR010281">
    <property type="entry name" value="DUF885"/>
</dbReference>
<accession>A0AAW0TIX2</accession>
<dbReference type="Pfam" id="PF05960">
    <property type="entry name" value="DUF885"/>
    <property type="match status" value="1"/>
</dbReference>
<evidence type="ECO:0000313" key="1">
    <source>
        <dbReference type="EMBL" id="KAK8386372.1"/>
    </source>
</evidence>
<dbReference type="Proteomes" id="UP001487740">
    <property type="component" value="Unassembled WGS sequence"/>
</dbReference>
<gene>
    <name evidence="1" type="ORF">O3P69_010798</name>
</gene>
<dbReference type="PANTHER" id="PTHR33361">
    <property type="entry name" value="GLR0591 PROTEIN"/>
    <property type="match status" value="1"/>
</dbReference>
<name>A0AAW0TIX2_SCYPA</name>
<comment type="caution">
    <text evidence="1">The sequence shown here is derived from an EMBL/GenBank/DDBJ whole genome shotgun (WGS) entry which is preliminary data.</text>
</comment>